<reference evidence="1" key="1">
    <citation type="submission" date="2024-12" db="EMBL/GenBank/DDBJ databases">
        <authorList>
            <person name="Wu N."/>
        </authorList>
    </citation>
    <scope>NUCLEOTIDE SEQUENCE</scope>
    <source>
        <strain evidence="1">P15</strain>
    </source>
</reference>
<accession>A0ACC7P2I2</accession>
<gene>
    <name evidence="1" type="ORF">ACI1P1_17770</name>
</gene>
<sequence length="234" mass="26309">MINVYSAADRFSADHGWLQSNFSFSFAEYRDPDNMHFGPLRVFNDDFVAPLKGFGSHPHKEMEIVSVVLKGELQHQDSTGNREVLRRGEVQRMTAGTGIVHSEINPSGEEEVNFLQLWFMPGEQGLQPSYEQIAYDLSAMKNRLLPVVSNTTHSDKTVFIHQDLTLYLSELEAGQTLTFRQEAGRRIYLFVIEGELTLNGEEQLGKRDAARISGVEELNLNTAAGASFMLIDLP</sequence>
<dbReference type="Proteomes" id="UP001631969">
    <property type="component" value="Unassembled WGS sequence"/>
</dbReference>
<evidence type="ECO:0000313" key="1">
    <source>
        <dbReference type="EMBL" id="MFM9330151.1"/>
    </source>
</evidence>
<evidence type="ECO:0000313" key="2">
    <source>
        <dbReference type="Proteomes" id="UP001631969"/>
    </source>
</evidence>
<protein>
    <submittedName>
        <fullName evidence="1">Pirin family protein</fullName>
    </submittedName>
</protein>
<name>A0ACC7P2I2_9BACL</name>
<keyword evidence="2" id="KW-1185">Reference proteome</keyword>
<comment type="caution">
    <text evidence="1">The sequence shown here is derived from an EMBL/GenBank/DDBJ whole genome shotgun (WGS) entry which is preliminary data.</text>
</comment>
<proteinExistence type="predicted"/>
<dbReference type="EMBL" id="JBJURJ010000011">
    <property type="protein sequence ID" value="MFM9330151.1"/>
    <property type="molecule type" value="Genomic_DNA"/>
</dbReference>
<organism evidence="1 2">
    <name type="scientific">Paenibacillus mesotrionivorans</name>
    <dbReference type="NCBI Taxonomy" id="3160968"/>
    <lineage>
        <taxon>Bacteria</taxon>
        <taxon>Bacillati</taxon>
        <taxon>Bacillota</taxon>
        <taxon>Bacilli</taxon>
        <taxon>Bacillales</taxon>
        <taxon>Paenibacillaceae</taxon>
        <taxon>Paenibacillus</taxon>
    </lineage>
</organism>